<dbReference type="EMBL" id="LLZH01000308">
    <property type="protein sequence ID" value="KUL26206.1"/>
    <property type="molecule type" value="Genomic_DNA"/>
</dbReference>
<evidence type="ECO:0000259" key="1">
    <source>
        <dbReference type="PROSITE" id="PS51186"/>
    </source>
</evidence>
<dbReference type="Gene3D" id="3.40.630.30">
    <property type="match status" value="1"/>
</dbReference>
<proteinExistence type="predicted"/>
<keyword evidence="3" id="KW-1185">Reference proteome</keyword>
<sequence>MTLHHPDLIVRPITGPDEVDLFNTLPYLLNDEVADDLTAQRRKPAWLWVALRGDRVVARAGWWSRPGDAQPAIMDIFDLAPGAGAQDGLQLLETALAAVVPEGTPRPEYSRFLAPDWRDHEDTRHDFESRFALLEQTGAKIFVERLRLEWLPGTPIREPDGRLEFRAPHDAAEVIGLMTRVLDGTLDAYSRDDLTRMTPGEAAEQQFREELARYTTPRDWWRIAVRSGDGDPVGFVIPAHNGYNPIIAYIGVVPEHRGHGHIDAILAAGTTVLAEQDMPRARASTDVGNTPMAAAFDRAGYRVFEREINLTWH</sequence>
<protein>
    <submittedName>
        <fullName evidence="2">GCN5 family acetyltransferase</fullName>
    </submittedName>
</protein>
<dbReference type="GO" id="GO:0016747">
    <property type="term" value="F:acyltransferase activity, transferring groups other than amino-acyl groups"/>
    <property type="evidence" value="ECO:0007669"/>
    <property type="project" value="InterPro"/>
</dbReference>
<accession>A0A101JG29</accession>
<dbReference type="Proteomes" id="UP000053244">
    <property type="component" value="Unassembled WGS sequence"/>
</dbReference>
<dbReference type="InterPro" id="IPR000182">
    <property type="entry name" value="GNAT_dom"/>
</dbReference>
<dbReference type="AlphaFoldDB" id="A0A101JG29"/>
<dbReference type="SUPFAM" id="SSF55729">
    <property type="entry name" value="Acyl-CoA N-acyltransferases (Nat)"/>
    <property type="match status" value="1"/>
</dbReference>
<dbReference type="RefSeq" id="WP_067702558.1">
    <property type="nucleotide sequence ID" value="NZ_LLZH01000308.1"/>
</dbReference>
<comment type="caution">
    <text evidence="2">The sequence shown here is derived from an EMBL/GenBank/DDBJ whole genome shotgun (WGS) entry which is preliminary data.</text>
</comment>
<gene>
    <name evidence="2" type="ORF">ADL15_39055</name>
</gene>
<keyword evidence="2" id="KW-0808">Transferase</keyword>
<evidence type="ECO:0000313" key="2">
    <source>
        <dbReference type="EMBL" id="KUL26206.1"/>
    </source>
</evidence>
<feature type="domain" description="N-acetyltransferase" evidence="1">
    <location>
        <begin position="184"/>
        <end position="313"/>
    </location>
</feature>
<organism evidence="2 3">
    <name type="scientific">Actinoplanes awajinensis subsp. mycoplanecinus</name>
    <dbReference type="NCBI Taxonomy" id="135947"/>
    <lineage>
        <taxon>Bacteria</taxon>
        <taxon>Bacillati</taxon>
        <taxon>Actinomycetota</taxon>
        <taxon>Actinomycetes</taxon>
        <taxon>Micromonosporales</taxon>
        <taxon>Micromonosporaceae</taxon>
        <taxon>Actinoplanes</taxon>
    </lineage>
</organism>
<dbReference type="Pfam" id="PF00583">
    <property type="entry name" value="Acetyltransf_1"/>
    <property type="match status" value="1"/>
</dbReference>
<dbReference type="OrthoDB" id="7942268at2"/>
<dbReference type="PROSITE" id="PS51186">
    <property type="entry name" value="GNAT"/>
    <property type="match status" value="1"/>
</dbReference>
<dbReference type="InterPro" id="IPR016181">
    <property type="entry name" value="Acyl_CoA_acyltransferase"/>
</dbReference>
<name>A0A101JG29_9ACTN</name>
<evidence type="ECO:0000313" key="3">
    <source>
        <dbReference type="Proteomes" id="UP000053244"/>
    </source>
</evidence>
<reference evidence="2 3" key="1">
    <citation type="submission" date="2015-10" db="EMBL/GenBank/DDBJ databases">
        <authorList>
            <person name="Gilbert D.G."/>
        </authorList>
    </citation>
    <scope>NUCLEOTIDE SEQUENCE [LARGE SCALE GENOMIC DNA]</scope>
    <source>
        <strain evidence="2 3">NRRL B-16712</strain>
    </source>
</reference>